<dbReference type="InterPro" id="IPR003695">
    <property type="entry name" value="Ppx_GppA_N"/>
</dbReference>
<dbReference type="GO" id="GO:0006357">
    <property type="term" value="P:regulation of transcription by RNA polymerase II"/>
    <property type="evidence" value="ECO:0007669"/>
    <property type="project" value="TreeGrafter"/>
</dbReference>
<name>A0A6G1G456_9PEZI</name>
<evidence type="ECO:0000313" key="5">
    <source>
        <dbReference type="RefSeq" id="XP_033534474.1"/>
    </source>
</evidence>
<dbReference type="InterPro" id="IPR050273">
    <property type="entry name" value="GppA/Ppx_hydrolase"/>
</dbReference>
<evidence type="ECO:0000259" key="2">
    <source>
        <dbReference type="Pfam" id="PF23566"/>
    </source>
</evidence>
<dbReference type="EMBL" id="ML975156">
    <property type="protein sequence ID" value="KAF1812843.1"/>
    <property type="molecule type" value="Genomic_DNA"/>
</dbReference>
<dbReference type="RefSeq" id="XP_033534474.1">
    <property type="nucleotide sequence ID" value="XM_033681840.1"/>
</dbReference>
<dbReference type="Gene3D" id="1.10.3210.10">
    <property type="entry name" value="Hypothetical protein af1432"/>
    <property type="match status" value="1"/>
</dbReference>
<dbReference type="GeneID" id="54422410"/>
<dbReference type="FunFam" id="3.30.420.40:FF:000191">
    <property type="entry name" value="Retrograde regulation protein 2"/>
    <property type="match status" value="1"/>
</dbReference>
<dbReference type="Gene3D" id="3.30.420.40">
    <property type="match status" value="1"/>
</dbReference>
<reference evidence="5" key="2">
    <citation type="submission" date="2020-04" db="EMBL/GenBank/DDBJ databases">
        <authorList>
            <consortium name="NCBI Genome Project"/>
        </authorList>
    </citation>
    <scope>NUCLEOTIDE SEQUENCE</scope>
    <source>
        <strain evidence="5">CBS 781.70</strain>
    </source>
</reference>
<keyword evidence="4" id="KW-1185">Reference proteome</keyword>
<dbReference type="Pfam" id="PF23566">
    <property type="entry name" value="RTG2_C"/>
    <property type="match status" value="1"/>
</dbReference>
<sequence length="587" mass="65223">MEPQAGCENEAEYTAALSNQRVSSIERQNNGIRFSISDLAPPTARVLPTVYSSREDIGLYDAQFDPDTGERIPIPEFVICAVVVTILRFQVVCADHGVPNTRIRILATEATRTAVNSEEFRKSIYNATGLSTEMLPKEEEGLVGAWGIASGFSEVEGILLDLGGGSIQISWMIFRGGEIEMSPRGPLSFPYGAAALTRTLKVLEDGKTKAEAARAVAEFRREVKASFLQAYGELQIPFSMYDNARMEGGFPLYLSGGGFRGWGYLILSRNQQGGHHYPISIINGYTAGKDEFRDTEALKHTAKSAQKIFRVSDRRRAQVPAVAFLIDVLAESIPNGIRNVHFCQGGVREGVLFQTLNNEVRKQDPLEVATTVFARPSTEALFYLLKTFIPASTQDSQLIFPTSINDHQIRAFINALYVHAPMGKESASTSALYSTSTGILSAAHGISHKDRALLALMLEERYEGDLPPREVEFKESLRRLLTREEIWWTRYLGAVGELIAAIYPAGVIDMAKPRIIASSRWSNSMGKNRNELGINLTITVPKDQDRRMRLKDTVQQYTNDIMRVGRKKHWIGEEPKWGIKVDVGVID</sequence>
<dbReference type="InterPro" id="IPR043129">
    <property type="entry name" value="ATPase_NBD"/>
</dbReference>
<organism evidence="3">
    <name type="scientific">Eremomyces bilateralis CBS 781.70</name>
    <dbReference type="NCBI Taxonomy" id="1392243"/>
    <lineage>
        <taxon>Eukaryota</taxon>
        <taxon>Fungi</taxon>
        <taxon>Dikarya</taxon>
        <taxon>Ascomycota</taxon>
        <taxon>Pezizomycotina</taxon>
        <taxon>Dothideomycetes</taxon>
        <taxon>Dothideomycetes incertae sedis</taxon>
        <taxon>Eremomycetales</taxon>
        <taxon>Eremomycetaceae</taxon>
        <taxon>Eremomyces</taxon>
    </lineage>
</organism>
<evidence type="ECO:0000313" key="4">
    <source>
        <dbReference type="Proteomes" id="UP000504638"/>
    </source>
</evidence>
<reference evidence="5" key="3">
    <citation type="submission" date="2025-04" db="UniProtKB">
        <authorList>
            <consortium name="RefSeq"/>
        </authorList>
    </citation>
    <scope>IDENTIFICATION</scope>
    <source>
        <strain evidence="5">CBS 781.70</strain>
    </source>
</reference>
<dbReference type="AlphaFoldDB" id="A0A6G1G456"/>
<gene>
    <name evidence="3 5" type="ORF">P152DRAFT_481736</name>
</gene>
<reference evidence="3 5" key="1">
    <citation type="submission" date="2020-01" db="EMBL/GenBank/DDBJ databases">
        <authorList>
            <consortium name="DOE Joint Genome Institute"/>
            <person name="Haridas S."/>
            <person name="Albert R."/>
            <person name="Binder M."/>
            <person name="Bloem J."/>
            <person name="Labutti K."/>
            <person name="Salamov A."/>
            <person name="Andreopoulos B."/>
            <person name="Baker S.E."/>
            <person name="Barry K."/>
            <person name="Bills G."/>
            <person name="Bluhm B.H."/>
            <person name="Cannon C."/>
            <person name="Castanera R."/>
            <person name="Culley D.E."/>
            <person name="Daum C."/>
            <person name="Ezra D."/>
            <person name="Gonzalez J.B."/>
            <person name="Henrissat B."/>
            <person name="Kuo A."/>
            <person name="Liang C."/>
            <person name="Lipzen A."/>
            <person name="Lutzoni F."/>
            <person name="Magnuson J."/>
            <person name="Mondo S."/>
            <person name="Nolan M."/>
            <person name="Ohm R."/>
            <person name="Pangilinan J."/>
            <person name="Park H.-J."/>
            <person name="Ramirez L."/>
            <person name="Alfaro M."/>
            <person name="Sun H."/>
            <person name="Tritt A."/>
            <person name="Yoshinaga Y."/>
            <person name="Zwiers L.-H."/>
            <person name="Turgeon B.G."/>
            <person name="Goodwin S.B."/>
            <person name="Spatafora J.W."/>
            <person name="Crous P.W."/>
            <person name="Grigoriev I.V."/>
        </authorList>
    </citation>
    <scope>NUCLEOTIDE SEQUENCE</scope>
    <source>
        <strain evidence="3 5">CBS 781.70</strain>
    </source>
</reference>
<feature type="domain" description="Ppx/GppA phosphatase N-terminal" evidence="1">
    <location>
        <begin position="51"/>
        <end position="224"/>
    </location>
</feature>
<feature type="domain" description="RTG2 C-terminal" evidence="2">
    <location>
        <begin position="364"/>
        <end position="585"/>
    </location>
</feature>
<dbReference type="PANTHER" id="PTHR30005">
    <property type="entry name" value="EXOPOLYPHOSPHATASE"/>
    <property type="match status" value="1"/>
</dbReference>
<evidence type="ECO:0000313" key="3">
    <source>
        <dbReference type="EMBL" id="KAF1812843.1"/>
    </source>
</evidence>
<dbReference type="PANTHER" id="PTHR30005:SF0">
    <property type="entry name" value="RETROGRADE REGULATION PROTEIN 2"/>
    <property type="match status" value="1"/>
</dbReference>
<dbReference type="Pfam" id="PF02541">
    <property type="entry name" value="Ppx-GppA"/>
    <property type="match status" value="1"/>
</dbReference>
<dbReference type="SUPFAM" id="SSF53067">
    <property type="entry name" value="Actin-like ATPase domain"/>
    <property type="match status" value="2"/>
</dbReference>
<accession>A0A6G1G456</accession>
<dbReference type="OrthoDB" id="2014654at2759"/>
<dbReference type="InterPro" id="IPR057512">
    <property type="entry name" value="RTG2_C"/>
</dbReference>
<protein>
    <submittedName>
        <fullName evidence="3 5">Ppx-GppA-domain-containing protein</fullName>
    </submittedName>
</protein>
<evidence type="ECO:0000259" key="1">
    <source>
        <dbReference type="Pfam" id="PF02541"/>
    </source>
</evidence>
<dbReference type="Proteomes" id="UP000504638">
    <property type="component" value="Unplaced"/>
</dbReference>
<proteinExistence type="predicted"/>
<dbReference type="Gene3D" id="3.30.420.150">
    <property type="entry name" value="Exopolyphosphatase. Domain 2"/>
    <property type="match status" value="1"/>
</dbReference>